<dbReference type="EMBL" id="PGOL01001365">
    <property type="protein sequence ID" value="PKI58537.1"/>
    <property type="molecule type" value="Genomic_DNA"/>
</dbReference>
<gene>
    <name evidence="2" type="ORF">CRG98_021069</name>
</gene>
<organism evidence="2 3">
    <name type="scientific">Punica granatum</name>
    <name type="common">Pomegranate</name>
    <dbReference type="NCBI Taxonomy" id="22663"/>
    <lineage>
        <taxon>Eukaryota</taxon>
        <taxon>Viridiplantae</taxon>
        <taxon>Streptophyta</taxon>
        <taxon>Embryophyta</taxon>
        <taxon>Tracheophyta</taxon>
        <taxon>Spermatophyta</taxon>
        <taxon>Magnoliopsida</taxon>
        <taxon>eudicotyledons</taxon>
        <taxon>Gunneridae</taxon>
        <taxon>Pentapetalae</taxon>
        <taxon>rosids</taxon>
        <taxon>malvids</taxon>
        <taxon>Myrtales</taxon>
        <taxon>Lythraceae</taxon>
        <taxon>Punica</taxon>
    </lineage>
</organism>
<protein>
    <submittedName>
        <fullName evidence="2">Uncharacterized protein</fullName>
    </submittedName>
</protein>
<name>A0A2I0JQG7_PUNGR</name>
<sequence length="158" mass="17640">MDPVKEGRVERRLCTVDWPSDSDHLFTGEGEGCEEPFERDGTTRRSRGRKWHVGRSPVRAARGLGTRMYSRLERGARGSLLCSGIVVISVFRGSAPKARRETFLTTETFLGKPSRVSEGHLKLVPRPWWSLGACRPVLGGRLLVSGAGPRELCQKRRP</sequence>
<dbReference type="Proteomes" id="UP000233551">
    <property type="component" value="Unassembled WGS sequence"/>
</dbReference>
<accession>A0A2I0JQG7</accession>
<keyword evidence="3" id="KW-1185">Reference proteome</keyword>
<evidence type="ECO:0000313" key="2">
    <source>
        <dbReference type="EMBL" id="PKI58537.1"/>
    </source>
</evidence>
<evidence type="ECO:0000313" key="3">
    <source>
        <dbReference type="Proteomes" id="UP000233551"/>
    </source>
</evidence>
<proteinExistence type="predicted"/>
<reference evidence="2 3" key="1">
    <citation type="submission" date="2017-11" db="EMBL/GenBank/DDBJ databases">
        <title>De-novo sequencing of pomegranate (Punica granatum L.) genome.</title>
        <authorList>
            <person name="Akparov Z."/>
            <person name="Amiraslanov A."/>
            <person name="Hajiyeva S."/>
            <person name="Abbasov M."/>
            <person name="Kaur K."/>
            <person name="Hamwieh A."/>
            <person name="Solovyev V."/>
            <person name="Salamov A."/>
            <person name="Braich B."/>
            <person name="Kosarev P."/>
            <person name="Mahmoud A."/>
            <person name="Hajiyev E."/>
            <person name="Babayeva S."/>
            <person name="Izzatullayeva V."/>
            <person name="Mammadov A."/>
            <person name="Mammadov A."/>
            <person name="Sharifova S."/>
            <person name="Ojaghi J."/>
            <person name="Eynullazada K."/>
            <person name="Bayramov B."/>
            <person name="Abdulazimova A."/>
            <person name="Shahmuradov I."/>
        </authorList>
    </citation>
    <scope>NUCLEOTIDE SEQUENCE [LARGE SCALE GENOMIC DNA]</scope>
    <source>
        <strain evidence="3">cv. AG2017</strain>
        <tissue evidence="2">Leaf</tissue>
    </source>
</reference>
<evidence type="ECO:0000256" key="1">
    <source>
        <dbReference type="SAM" id="MobiDB-lite"/>
    </source>
</evidence>
<comment type="caution">
    <text evidence="2">The sequence shown here is derived from an EMBL/GenBank/DDBJ whole genome shotgun (WGS) entry which is preliminary data.</text>
</comment>
<feature type="region of interest" description="Disordered" evidence="1">
    <location>
        <begin position="29"/>
        <end position="48"/>
    </location>
</feature>
<dbReference type="AlphaFoldDB" id="A0A2I0JQG7"/>